<comment type="caution">
    <text evidence="1">The sequence shown here is derived from an EMBL/GenBank/DDBJ whole genome shotgun (WGS) entry which is preliminary data.</text>
</comment>
<evidence type="ECO:0000313" key="2">
    <source>
        <dbReference type="Proteomes" id="UP000796761"/>
    </source>
</evidence>
<proteinExistence type="predicted"/>
<reference evidence="1" key="1">
    <citation type="submission" date="2019-04" db="EMBL/GenBank/DDBJ databases">
        <title>Genome assembly of Zosterops borbonicus 15179.</title>
        <authorList>
            <person name="Leroy T."/>
            <person name="Anselmetti Y."/>
            <person name="Tilak M.-K."/>
            <person name="Nabholz B."/>
        </authorList>
    </citation>
    <scope>NUCLEOTIDE SEQUENCE</scope>
    <source>
        <strain evidence="1">HGM_15179</strain>
        <tissue evidence="1">Muscle</tissue>
    </source>
</reference>
<evidence type="ECO:0000313" key="1">
    <source>
        <dbReference type="EMBL" id="TRZ24626.1"/>
    </source>
</evidence>
<name>A0A8K1GVJ0_9PASS</name>
<organism evidence="1 2">
    <name type="scientific">Zosterops borbonicus</name>
    <dbReference type="NCBI Taxonomy" id="364589"/>
    <lineage>
        <taxon>Eukaryota</taxon>
        <taxon>Metazoa</taxon>
        <taxon>Chordata</taxon>
        <taxon>Craniata</taxon>
        <taxon>Vertebrata</taxon>
        <taxon>Euteleostomi</taxon>
        <taxon>Archelosauria</taxon>
        <taxon>Archosauria</taxon>
        <taxon>Dinosauria</taxon>
        <taxon>Saurischia</taxon>
        <taxon>Theropoda</taxon>
        <taxon>Coelurosauria</taxon>
        <taxon>Aves</taxon>
        <taxon>Neognathae</taxon>
        <taxon>Neoaves</taxon>
        <taxon>Telluraves</taxon>
        <taxon>Australaves</taxon>
        <taxon>Passeriformes</taxon>
        <taxon>Sylvioidea</taxon>
        <taxon>Zosteropidae</taxon>
        <taxon>Zosterops</taxon>
    </lineage>
</organism>
<sequence>MPGAGRAPERRHGYLFVIWYIVQFQCMEHLEMFKVGFEGALSNLILWIVSLPVATGVEPGCQPPGCFIDENYRIIEFAEFDQDHQVRFLGLHRTPKESHFLNLSGLVM</sequence>
<dbReference type="Proteomes" id="UP000796761">
    <property type="component" value="Unassembled WGS sequence"/>
</dbReference>
<protein>
    <submittedName>
        <fullName evidence="1">Uncharacterized protein</fullName>
    </submittedName>
</protein>
<dbReference type="EMBL" id="SWJQ01000044">
    <property type="protein sequence ID" value="TRZ24626.1"/>
    <property type="molecule type" value="Genomic_DNA"/>
</dbReference>
<gene>
    <name evidence="1" type="ORF">HGM15179_002481</name>
</gene>
<dbReference type="AlphaFoldDB" id="A0A8K1GVJ0"/>
<keyword evidence="2" id="KW-1185">Reference proteome</keyword>
<accession>A0A8K1GVJ0</accession>